<feature type="region of interest" description="Disordered" evidence="1">
    <location>
        <begin position="1036"/>
        <end position="1064"/>
    </location>
</feature>
<evidence type="ECO:0000256" key="1">
    <source>
        <dbReference type="SAM" id="MobiDB-lite"/>
    </source>
</evidence>
<feature type="compositionally biased region" description="Low complexity" evidence="1">
    <location>
        <begin position="386"/>
        <end position="397"/>
    </location>
</feature>
<organism evidence="3 4">
    <name type="scientific">Mollisia scopiformis</name>
    <name type="common">Conifer needle endophyte fungus</name>
    <name type="synonym">Phialocephala scopiformis</name>
    <dbReference type="NCBI Taxonomy" id="149040"/>
    <lineage>
        <taxon>Eukaryota</taxon>
        <taxon>Fungi</taxon>
        <taxon>Dikarya</taxon>
        <taxon>Ascomycota</taxon>
        <taxon>Pezizomycotina</taxon>
        <taxon>Leotiomycetes</taxon>
        <taxon>Helotiales</taxon>
        <taxon>Mollisiaceae</taxon>
        <taxon>Mollisia</taxon>
    </lineage>
</organism>
<feature type="compositionally biased region" description="Low complexity" evidence="1">
    <location>
        <begin position="60"/>
        <end position="69"/>
    </location>
</feature>
<feature type="region of interest" description="Disordered" evidence="1">
    <location>
        <begin position="428"/>
        <end position="449"/>
    </location>
</feature>
<evidence type="ECO:0000313" key="3">
    <source>
        <dbReference type="EMBL" id="KUJ19004.1"/>
    </source>
</evidence>
<dbReference type="PANTHER" id="PTHR38166:SF1">
    <property type="entry name" value="C2H2-TYPE DOMAIN-CONTAINING PROTEIN"/>
    <property type="match status" value="1"/>
</dbReference>
<feature type="compositionally biased region" description="Acidic residues" evidence="1">
    <location>
        <begin position="819"/>
        <end position="838"/>
    </location>
</feature>
<dbReference type="OrthoDB" id="4738706at2759"/>
<protein>
    <recommendedName>
        <fullName evidence="2">Nitrogen regulatory protein areA GATA-like domain-containing protein</fullName>
    </recommendedName>
</protein>
<proteinExistence type="predicted"/>
<feature type="compositionally biased region" description="Acidic residues" evidence="1">
    <location>
        <begin position="48"/>
        <end position="59"/>
    </location>
</feature>
<dbReference type="PANTHER" id="PTHR38166">
    <property type="entry name" value="C2H2-TYPE DOMAIN-CONTAINING PROTEIN-RELATED"/>
    <property type="match status" value="1"/>
</dbReference>
<evidence type="ECO:0000259" key="2">
    <source>
        <dbReference type="Pfam" id="PF08550"/>
    </source>
</evidence>
<dbReference type="EMBL" id="KQ947412">
    <property type="protein sequence ID" value="KUJ19004.1"/>
    <property type="molecule type" value="Genomic_DNA"/>
</dbReference>
<dbReference type="RefSeq" id="XP_018073359.1">
    <property type="nucleotide sequence ID" value="XM_018208066.1"/>
</dbReference>
<reference evidence="3 4" key="1">
    <citation type="submission" date="2015-10" db="EMBL/GenBank/DDBJ databases">
        <title>Full genome of DAOMC 229536 Phialocephala scopiformis, a fungal endophyte of spruce producing the potent anti-insectan compound rugulosin.</title>
        <authorList>
            <consortium name="DOE Joint Genome Institute"/>
            <person name="Walker A.K."/>
            <person name="Frasz S.L."/>
            <person name="Seifert K.A."/>
            <person name="Miller J.D."/>
            <person name="Mondo S.J."/>
            <person name="Labutti K."/>
            <person name="Lipzen A."/>
            <person name="Dockter R."/>
            <person name="Kennedy M."/>
            <person name="Grigoriev I.V."/>
            <person name="Spatafora J.W."/>
        </authorList>
    </citation>
    <scope>NUCLEOTIDE SEQUENCE [LARGE SCALE GENOMIC DNA]</scope>
    <source>
        <strain evidence="3 4">CBS 120377</strain>
    </source>
</reference>
<dbReference type="Pfam" id="PF08550">
    <property type="entry name" value="GATA_AreA"/>
    <property type="match status" value="1"/>
</dbReference>
<gene>
    <name evidence="3" type="ORF">LY89DRAFT_509659</name>
</gene>
<feature type="region of interest" description="Disordered" evidence="1">
    <location>
        <begin position="758"/>
        <end position="853"/>
    </location>
</feature>
<feature type="compositionally biased region" description="Low complexity" evidence="1">
    <location>
        <begin position="897"/>
        <end position="910"/>
    </location>
</feature>
<accession>A0A194XFU9</accession>
<feature type="region of interest" description="Disordered" evidence="1">
    <location>
        <begin position="359"/>
        <end position="403"/>
    </location>
</feature>
<dbReference type="InterPro" id="IPR013860">
    <property type="entry name" value="AreA_GATA"/>
</dbReference>
<name>A0A194XFU9_MOLSC</name>
<evidence type="ECO:0000313" key="4">
    <source>
        <dbReference type="Proteomes" id="UP000070700"/>
    </source>
</evidence>
<sequence length="1310" mass="146688">MATLDSVEQDWREIMASKASKWNKRSRRLSHLTISTHSPPPRSRSPVDDMDEVEMDDSSWSETESSVSTGFSRSVRSRATTLSVYSGISCSSEEDLDLDGRDGNFFTSLDDDDDVSTTSEVPEPLYDPPPSALNSAQYKKWVEDDLGLRSFPTKHVDYLSHDWREVDIWASWRHLMSKKTSYNNEKRLENACWRVWGKKRYDLKTVSPESLNWLKDCDVTWLYGPLQPGPIESLKALSLEDVPAPSDRREGREDMLDLKPILKRRSVSEKMLVRSLLSASLLKQATAAVEAERSARARSLPVLPILETAEYHKSVRPTTPALSRSSSTASLRPLLSHGMPDKKRIHFQEQVDQCIALENSESESDSRGGASESDSDSDGGVKVARRTPFSRTNSRSSRSAERRKRIIAKLPSTTLHYSDEDAELVAKSWQRSKASPPPSPSPEALSPSLPATNFMLDIEGNEDVMGWSLDGPSLGAEDRADKDEMYILQQILPSKNDLHFPCLVCKDSSRMYPSQGRIFESRNDWLVHLWTVHQDPLTWAPTTCLWEGCNSDHKFRTAELWLGHVRTLHSGRQHKRQKTMPFEDDSDTFSPFENDKHTEPHGGLELGRKVFGALTTAKDIGSFLLHSAGDPLAAHVEWLRRSKATNELEEDSRVEAPQSSNMQYFRNLARKILGIPIDNQATRDQGENPDQEALVERLAETLSLYEVDISHIDDISDLEGPTDSTSDSAVPEKEGKARMSALYSMLVAIRQSLIQITPPSEVTNGGVGSEELPSSSDSPEGSDTTIVPSESLLLGRDTPLSMVLPIRNTMTPEGKDDHTETEEEETTDYDSSELEDLPSDASACGDLSDASEENIAPHGESLSLALEPMRQALVDRVMDEFWILFNQNFDSGFRAHAGGSRNSSSPSNASLITSAATTPQSSQPRKRQRDDEMGSDDEDGNMSRKPKRNSGPSDELGDRKRFACPFRKHDSRRYSTYSYRVCALSHWDSIARVKEHIYRCHRMPTHCKRCWKPFKNQEQLDTHLTVDIAAMCELVPGHPPEGITTDQERRLRSRKKSSRDQSDEGRWREMYQLLFPGEEVPSPYFEPIRDEMPGSPDSRDLANYEDYMRRELPRLVRTNIEDVVRRDMQPLEAALIGNLVGIIQDCQDRLFRGYRQMRGDGAEASASPVLTNVPSFTGSFGETGASLTDQQSQLLQAAFQPPPPAPSDLGNQIPGIHLDRTTSLHHQPSLDMILSDSGYASELPHFCDCPGPECTCSGGTLNSYTRDGLSNLNSNDIFGFEEGTTNMQWDGWDVFPNWDSLNSVGGGFNS</sequence>
<keyword evidence="4" id="KW-1185">Reference proteome</keyword>
<feature type="region of interest" description="Disordered" evidence="1">
    <location>
        <begin position="897"/>
        <end position="959"/>
    </location>
</feature>
<feature type="compositionally biased region" description="Low complexity" evidence="1">
    <location>
        <begin position="316"/>
        <end position="336"/>
    </location>
</feature>
<feature type="region of interest" description="Disordered" evidence="1">
    <location>
        <begin position="107"/>
        <end position="132"/>
    </location>
</feature>
<dbReference type="KEGG" id="psco:LY89DRAFT_509659"/>
<feature type="compositionally biased region" description="Low complexity" evidence="1">
    <location>
        <begin position="769"/>
        <end position="783"/>
    </location>
</feature>
<feature type="region of interest" description="Disordered" evidence="1">
    <location>
        <begin position="313"/>
        <end position="339"/>
    </location>
</feature>
<feature type="region of interest" description="Disordered" evidence="1">
    <location>
        <begin position="715"/>
        <end position="734"/>
    </location>
</feature>
<dbReference type="InParanoid" id="A0A194XFU9"/>
<dbReference type="Proteomes" id="UP000070700">
    <property type="component" value="Unassembled WGS sequence"/>
</dbReference>
<feature type="domain" description="Nitrogen regulatory protein areA GATA-like" evidence="2">
    <location>
        <begin position="171"/>
        <end position="198"/>
    </location>
</feature>
<feature type="compositionally biased region" description="Polar residues" evidence="1">
    <location>
        <begin position="911"/>
        <end position="923"/>
    </location>
</feature>
<feature type="region of interest" description="Disordered" evidence="1">
    <location>
        <begin position="20"/>
        <end position="72"/>
    </location>
</feature>
<feature type="compositionally biased region" description="Basic residues" evidence="1">
    <location>
        <begin position="21"/>
        <end position="30"/>
    </location>
</feature>
<dbReference type="GeneID" id="28817792"/>